<gene>
    <name evidence="2" type="ORF">SAMN05421869_108355</name>
</gene>
<sequence>MAFVWEFAVVRRKRLGYRVQMDTQGWMEIVESDYLTHESDKTGIRVRFPNRRVVGMAVTEPEELSHFFVTDTGDGTKETEGYGMGEEKDAGVLKLPKVKLNPGAHYKVLAVLERKSGTPGKGFDEPVFRAEVTGRPARWLGWLARLKLARTESHTFASQPALVGMVLLVVAVLTQSGLTLFWREDPTR</sequence>
<dbReference type="Proteomes" id="UP000199202">
    <property type="component" value="Unassembled WGS sequence"/>
</dbReference>
<dbReference type="EMBL" id="FNDJ01000008">
    <property type="protein sequence ID" value="SDJ07975.1"/>
    <property type="molecule type" value="Genomic_DNA"/>
</dbReference>
<keyword evidence="1" id="KW-1133">Transmembrane helix</keyword>
<organism evidence="2 3">
    <name type="scientific">Nonomuraea jiangxiensis</name>
    <dbReference type="NCBI Taxonomy" id="633440"/>
    <lineage>
        <taxon>Bacteria</taxon>
        <taxon>Bacillati</taxon>
        <taxon>Actinomycetota</taxon>
        <taxon>Actinomycetes</taxon>
        <taxon>Streptosporangiales</taxon>
        <taxon>Streptosporangiaceae</taxon>
        <taxon>Nonomuraea</taxon>
    </lineage>
</organism>
<evidence type="ECO:0000313" key="2">
    <source>
        <dbReference type="EMBL" id="SDJ07975.1"/>
    </source>
</evidence>
<name>A0A1G8QUG9_9ACTN</name>
<proteinExistence type="predicted"/>
<evidence type="ECO:0000313" key="3">
    <source>
        <dbReference type="Proteomes" id="UP000199202"/>
    </source>
</evidence>
<dbReference type="STRING" id="633440.SAMN05421869_108355"/>
<keyword evidence="1" id="KW-0812">Transmembrane</keyword>
<keyword evidence="1" id="KW-0472">Membrane</keyword>
<reference evidence="2 3" key="1">
    <citation type="submission" date="2016-10" db="EMBL/GenBank/DDBJ databases">
        <authorList>
            <person name="de Groot N.N."/>
        </authorList>
    </citation>
    <scope>NUCLEOTIDE SEQUENCE [LARGE SCALE GENOMIC DNA]</scope>
    <source>
        <strain evidence="2 3">CGMCC 4.6533</strain>
    </source>
</reference>
<accession>A0A1G8QUG9</accession>
<keyword evidence="3" id="KW-1185">Reference proteome</keyword>
<feature type="transmembrane region" description="Helical" evidence="1">
    <location>
        <begin position="161"/>
        <end position="182"/>
    </location>
</feature>
<evidence type="ECO:0000256" key="1">
    <source>
        <dbReference type="SAM" id="Phobius"/>
    </source>
</evidence>
<dbReference type="AlphaFoldDB" id="A0A1G8QUG9"/>
<protein>
    <submittedName>
        <fullName evidence="2">Uncharacterized protein</fullName>
    </submittedName>
</protein>